<sequence length="101" mass="11261">MGQGVEESISAKFKVLACGTNTGAESYWLYPVAGVTMFQSALFAMGWDWETETKRLKVSEAKSVFLQTRKGASSGEDNISGDECGPNKVREYQRKKRVWLT</sequence>
<name>A0A0L0VBP1_9BASI</name>
<evidence type="ECO:0000313" key="1">
    <source>
        <dbReference type="EMBL" id="KNE96732.1"/>
    </source>
</evidence>
<reference evidence="2" key="1">
    <citation type="submission" date="2014-03" db="EMBL/GenBank/DDBJ databases">
        <title>The Genome Sequence of Puccinia striiformis f. sp. tritici PST-78.</title>
        <authorList>
            <consortium name="The Broad Institute Genome Sequencing Platform"/>
            <person name="Cuomo C."/>
            <person name="Hulbert S."/>
            <person name="Chen X."/>
            <person name="Walker B."/>
            <person name="Young S.K."/>
            <person name="Zeng Q."/>
            <person name="Gargeya S."/>
            <person name="Fitzgerald M."/>
            <person name="Haas B."/>
            <person name="Abouelleil A."/>
            <person name="Alvarado L."/>
            <person name="Arachchi H.M."/>
            <person name="Berlin A.M."/>
            <person name="Chapman S.B."/>
            <person name="Goldberg J."/>
            <person name="Griggs A."/>
            <person name="Gujja S."/>
            <person name="Hansen M."/>
            <person name="Howarth C."/>
            <person name="Imamovic A."/>
            <person name="Larimer J."/>
            <person name="McCowan C."/>
            <person name="Montmayeur A."/>
            <person name="Murphy C."/>
            <person name="Neiman D."/>
            <person name="Pearson M."/>
            <person name="Priest M."/>
            <person name="Roberts A."/>
            <person name="Saif S."/>
            <person name="Shea T."/>
            <person name="Sisk P."/>
            <person name="Sykes S."/>
            <person name="Wortman J."/>
            <person name="Nusbaum C."/>
            <person name="Birren B."/>
        </authorList>
    </citation>
    <scope>NUCLEOTIDE SEQUENCE [LARGE SCALE GENOMIC DNA]</scope>
    <source>
        <strain evidence="2">race PST-78</strain>
    </source>
</reference>
<keyword evidence="2" id="KW-1185">Reference proteome</keyword>
<dbReference type="AlphaFoldDB" id="A0A0L0VBP1"/>
<dbReference type="Proteomes" id="UP000054564">
    <property type="component" value="Unassembled WGS sequence"/>
</dbReference>
<accession>A0A0L0VBP1</accession>
<gene>
    <name evidence="1" type="ORF">PSTG_10003</name>
</gene>
<comment type="caution">
    <text evidence="1">The sequence shown here is derived from an EMBL/GenBank/DDBJ whole genome shotgun (WGS) entry which is preliminary data.</text>
</comment>
<dbReference type="EMBL" id="AJIL01000078">
    <property type="protein sequence ID" value="KNE96732.1"/>
    <property type="molecule type" value="Genomic_DNA"/>
</dbReference>
<organism evidence="1 2">
    <name type="scientific">Puccinia striiformis f. sp. tritici PST-78</name>
    <dbReference type="NCBI Taxonomy" id="1165861"/>
    <lineage>
        <taxon>Eukaryota</taxon>
        <taxon>Fungi</taxon>
        <taxon>Dikarya</taxon>
        <taxon>Basidiomycota</taxon>
        <taxon>Pucciniomycotina</taxon>
        <taxon>Pucciniomycetes</taxon>
        <taxon>Pucciniales</taxon>
        <taxon>Pucciniaceae</taxon>
        <taxon>Puccinia</taxon>
    </lineage>
</organism>
<evidence type="ECO:0000313" key="2">
    <source>
        <dbReference type="Proteomes" id="UP000054564"/>
    </source>
</evidence>
<protein>
    <submittedName>
        <fullName evidence="1">Uncharacterized protein</fullName>
    </submittedName>
</protein>
<proteinExistence type="predicted"/>